<name>A0A7R9I231_9NEOP</name>
<protein>
    <submittedName>
        <fullName evidence="2">Uncharacterized protein</fullName>
    </submittedName>
</protein>
<sequence>MGCVGCRTPAGVNPCLGAQDSCFQLVGRESYDLNDMQSLLQDPNNSELDQIYIKYNVQAVQRCALTIAKAEASWTQLWVLVLAAFIGIAAFGAGITTCCLYSGDATKRINEAAEKKDMVGFIAAQIMLEGVEKSMGEEYEKKLHADAVQKTVEK</sequence>
<keyword evidence="1" id="KW-1133">Transmembrane helix</keyword>
<feature type="transmembrane region" description="Helical" evidence="1">
    <location>
        <begin position="77"/>
        <end position="101"/>
    </location>
</feature>
<dbReference type="AlphaFoldDB" id="A0A7R9I231"/>
<dbReference type="EMBL" id="OD566342">
    <property type="protein sequence ID" value="CAD7443796.1"/>
    <property type="molecule type" value="Genomic_DNA"/>
</dbReference>
<evidence type="ECO:0000313" key="2">
    <source>
        <dbReference type="EMBL" id="CAD7443796.1"/>
    </source>
</evidence>
<evidence type="ECO:0000256" key="1">
    <source>
        <dbReference type="SAM" id="Phobius"/>
    </source>
</evidence>
<reference evidence="2" key="1">
    <citation type="submission" date="2020-11" db="EMBL/GenBank/DDBJ databases">
        <authorList>
            <person name="Tran Van P."/>
        </authorList>
    </citation>
    <scope>NUCLEOTIDE SEQUENCE</scope>
</reference>
<proteinExistence type="predicted"/>
<gene>
    <name evidence="2" type="ORF">TBIB3V08_LOCUS6194</name>
</gene>
<organism evidence="2">
    <name type="scientific">Timema bartmani</name>
    <dbReference type="NCBI Taxonomy" id="61472"/>
    <lineage>
        <taxon>Eukaryota</taxon>
        <taxon>Metazoa</taxon>
        <taxon>Ecdysozoa</taxon>
        <taxon>Arthropoda</taxon>
        <taxon>Hexapoda</taxon>
        <taxon>Insecta</taxon>
        <taxon>Pterygota</taxon>
        <taxon>Neoptera</taxon>
        <taxon>Polyneoptera</taxon>
        <taxon>Phasmatodea</taxon>
        <taxon>Timematodea</taxon>
        <taxon>Timematoidea</taxon>
        <taxon>Timematidae</taxon>
        <taxon>Timema</taxon>
    </lineage>
</organism>
<accession>A0A7R9I231</accession>
<keyword evidence="1" id="KW-0812">Transmembrane</keyword>
<keyword evidence="1" id="KW-0472">Membrane</keyword>